<feature type="transmembrane region" description="Helical" evidence="9">
    <location>
        <begin position="187"/>
        <end position="205"/>
    </location>
</feature>
<reference evidence="11 12" key="1">
    <citation type="submission" date="2024-10" db="EMBL/GenBank/DDBJ databases">
        <authorList>
            <person name="Kim D."/>
        </authorList>
    </citation>
    <scope>NUCLEOTIDE SEQUENCE [LARGE SCALE GENOMIC DNA]</scope>
    <source>
        <strain evidence="11">BH-2024</strain>
    </source>
</reference>
<feature type="transmembrane region" description="Helical" evidence="9">
    <location>
        <begin position="356"/>
        <end position="383"/>
    </location>
</feature>
<keyword evidence="6" id="KW-0675">Receptor</keyword>
<evidence type="ECO:0000256" key="8">
    <source>
        <dbReference type="SAM" id="MobiDB-lite"/>
    </source>
</evidence>
<evidence type="ECO:0000256" key="7">
    <source>
        <dbReference type="ARBA" id="ARBA00023224"/>
    </source>
</evidence>
<organism evidence="11 12">
    <name type="scientific">Heterodera trifolii</name>
    <dbReference type="NCBI Taxonomy" id="157864"/>
    <lineage>
        <taxon>Eukaryota</taxon>
        <taxon>Metazoa</taxon>
        <taxon>Ecdysozoa</taxon>
        <taxon>Nematoda</taxon>
        <taxon>Chromadorea</taxon>
        <taxon>Rhabditida</taxon>
        <taxon>Tylenchina</taxon>
        <taxon>Tylenchomorpha</taxon>
        <taxon>Tylenchoidea</taxon>
        <taxon>Heteroderidae</taxon>
        <taxon>Heteroderinae</taxon>
        <taxon>Heterodera</taxon>
    </lineage>
</organism>
<evidence type="ECO:0000256" key="9">
    <source>
        <dbReference type="SAM" id="Phobius"/>
    </source>
</evidence>
<dbReference type="PROSITE" id="PS50262">
    <property type="entry name" value="G_PROTEIN_RECEP_F1_2"/>
    <property type="match status" value="1"/>
</dbReference>
<dbReference type="PANTHER" id="PTHR24243">
    <property type="entry name" value="G-PROTEIN COUPLED RECEPTOR"/>
    <property type="match status" value="1"/>
</dbReference>
<dbReference type="Gene3D" id="1.20.1070.10">
    <property type="entry name" value="Rhodopsin 7-helix transmembrane proteins"/>
    <property type="match status" value="1"/>
</dbReference>
<evidence type="ECO:0000256" key="3">
    <source>
        <dbReference type="ARBA" id="ARBA00022989"/>
    </source>
</evidence>
<evidence type="ECO:0000256" key="2">
    <source>
        <dbReference type="ARBA" id="ARBA00022692"/>
    </source>
</evidence>
<gene>
    <name evidence="11" type="ORF">niasHT_037831</name>
</gene>
<feature type="compositionally biased region" description="Basic and acidic residues" evidence="8">
    <location>
        <begin position="656"/>
        <end position="694"/>
    </location>
</feature>
<feature type="compositionally biased region" description="Low complexity" evidence="8">
    <location>
        <begin position="1"/>
        <end position="20"/>
    </location>
</feature>
<feature type="transmembrane region" description="Helical" evidence="9">
    <location>
        <begin position="147"/>
        <end position="167"/>
    </location>
</feature>
<dbReference type="GO" id="GO:0004930">
    <property type="term" value="F:G protein-coupled receptor activity"/>
    <property type="evidence" value="ECO:0007669"/>
    <property type="project" value="UniProtKB-KW"/>
</dbReference>
<dbReference type="InterPro" id="IPR000276">
    <property type="entry name" value="GPCR_Rhodpsn"/>
</dbReference>
<keyword evidence="7" id="KW-0807">Transducer</keyword>
<dbReference type="InterPro" id="IPR017452">
    <property type="entry name" value="GPCR_Rhodpsn_7TM"/>
</dbReference>
<name>A0ABD2J136_9BILA</name>
<evidence type="ECO:0000256" key="6">
    <source>
        <dbReference type="ARBA" id="ARBA00023170"/>
    </source>
</evidence>
<dbReference type="PRINTS" id="PR00237">
    <property type="entry name" value="GPCRRHODOPSN"/>
</dbReference>
<keyword evidence="5 9" id="KW-0472">Membrane</keyword>
<dbReference type="GO" id="GO:0016020">
    <property type="term" value="C:membrane"/>
    <property type="evidence" value="ECO:0007669"/>
    <property type="project" value="UniProtKB-SubCell"/>
</dbReference>
<feature type="compositionally biased region" description="Low complexity" evidence="8">
    <location>
        <begin position="585"/>
        <end position="611"/>
    </location>
</feature>
<dbReference type="PANTHER" id="PTHR24243:SF224">
    <property type="entry name" value="G-PROTEIN COUPLED RECEPTOR 19-RELATED"/>
    <property type="match status" value="1"/>
</dbReference>
<feature type="region of interest" description="Disordered" evidence="8">
    <location>
        <begin position="585"/>
        <end position="617"/>
    </location>
</feature>
<feature type="transmembrane region" description="Helical" evidence="9">
    <location>
        <begin position="301"/>
        <end position="328"/>
    </location>
</feature>
<evidence type="ECO:0000256" key="5">
    <source>
        <dbReference type="ARBA" id="ARBA00023136"/>
    </source>
</evidence>
<dbReference type="CDD" id="cd00637">
    <property type="entry name" value="7tm_classA_rhodopsin-like"/>
    <property type="match status" value="1"/>
</dbReference>
<comment type="caution">
    <text evidence="11">The sequence shown here is derived from an EMBL/GenBank/DDBJ whole genome shotgun (WGS) entry which is preliminary data.</text>
</comment>
<dbReference type="SUPFAM" id="SSF81321">
    <property type="entry name" value="Family A G protein-coupled receptor-like"/>
    <property type="match status" value="1"/>
</dbReference>
<keyword evidence="12" id="KW-1185">Reference proteome</keyword>
<evidence type="ECO:0000256" key="4">
    <source>
        <dbReference type="ARBA" id="ARBA00023040"/>
    </source>
</evidence>
<feature type="transmembrane region" description="Helical" evidence="9">
    <location>
        <begin position="226"/>
        <end position="248"/>
    </location>
</feature>
<keyword evidence="4" id="KW-0297">G-protein coupled receptor</keyword>
<feature type="transmembrane region" description="Helical" evidence="9">
    <location>
        <begin position="403"/>
        <end position="421"/>
    </location>
</feature>
<evidence type="ECO:0000259" key="10">
    <source>
        <dbReference type="PROSITE" id="PS50262"/>
    </source>
</evidence>
<protein>
    <recommendedName>
        <fullName evidence="10">G-protein coupled receptors family 1 profile domain-containing protein</fullName>
    </recommendedName>
</protein>
<keyword evidence="3 9" id="KW-1133">Transmembrane helix</keyword>
<accession>A0ABD2J136</accession>
<dbReference type="Pfam" id="PF00001">
    <property type="entry name" value="7tm_1"/>
    <property type="match status" value="2"/>
</dbReference>
<feature type="region of interest" description="Disordered" evidence="8">
    <location>
        <begin position="632"/>
        <end position="726"/>
    </location>
</feature>
<dbReference type="SMART" id="SM01381">
    <property type="entry name" value="7TM_GPCR_Srsx"/>
    <property type="match status" value="1"/>
</dbReference>
<keyword evidence="2 9" id="KW-0812">Transmembrane</keyword>
<sequence length="743" mass="81555">MADAYAHAASSSSASSPSASLFHNDDSNRGAGAMLLVHDADNGNGGIGAAAQLFAAALAAAAASSSSSASMPYLYDDAAATAASSSSTVPPPAHPPPPILDTWRVPPSLFTVFVSFYAAVFFCGLVGNVFVVAAIALNKTFRTATDWLISSLAIADLLILMFCLPSTLLNNLLTEWQLGSWGCKLSVWVNSTTSCASIFTLVGVTGDRYLAICHPLRQLKMKNSLLHLYILGIWLLSALMASPNLWVYRQILYDLISGQQLSPDDVQQHHHNSYNNNNNGIISSNNGQLVARLCVDTSNNIWLFIVINLLVAFLVPIVVICVLYALIFRAVSRHTRKKLAVDNGARIRDERVKLRIAQMMFTVIVVFVLCWTPLYALYCYFFMAEDRDSMFFQFASSVLRPIFQWLSLLSSSLNPLIYIAFSQKYRRAFHSLLLFPCRRRYKEFKQATRSTFRRSSCFSEKPSTVQLFSCQLGNNNYALRGEENVCANYNFSNNNNNIHRKSADSALGQQTATIRQQQQQQQLRKVSFTTAATIGGMATAQQRQQQSTASTWRKMSEQSPLPLHLQQQRLNGGAGSWRPLPPSFNSSSCCSPSSRLTTATTTTTSCGDGTTTNGGGPPMVANLLRRVALENSQRQWWQQQKMASMQSNDGEQDENGSSKDSKKRWRGGDAERKRREWREAMTASPERRMARDDNGGGGAAEDSSGGTCTGRRATAAVASNRTRSADPLLRAISDTCGTATGVR</sequence>
<evidence type="ECO:0000313" key="12">
    <source>
        <dbReference type="Proteomes" id="UP001620626"/>
    </source>
</evidence>
<feature type="region of interest" description="Disordered" evidence="8">
    <location>
        <begin position="1"/>
        <end position="22"/>
    </location>
</feature>
<feature type="transmembrane region" description="Helical" evidence="9">
    <location>
        <begin position="109"/>
        <end position="135"/>
    </location>
</feature>
<evidence type="ECO:0000313" key="11">
    <source>
        <dbReference type="EMBL" id="KAL3082193.1"/>
    </source>
</evidence>
<feature type="domain" description="G-protein coupled receptors family 1 profile" evidence="10">
    <location>
        <begin position="127"/>
        <end position="418"/>
    </location>
</feature>
<proteinExistence type="predicted"/>
<dbReference type="AlphaFoldDB" id="A0ABD2J136"/>
<feature type="compositionally biased region" description="Polar residues" evidence="8">
    <location>
        <begin position="632"/>
        <end position="649"/>
    </location>
</feature>
<dbReference type="EMBL" id="JBICBT010001116">
    <property type="protein sequence ID" value="KAL3082193.1"/>
    <property type="molecule type" value="Genomic_DNA"/>
</dbReference>
<dbReference type="Proteomes" id="UP001620626">
    <property type="component" value="Unassembled WGS sequence"/>
</dbReference>
<evidence type="ECO:0000256" key="1">
    <source>
        <dbReference type="ARBA" id="ARBA00004141"/>
    </source>
</evidence>
<comment type="subcellular location">
    <subcellularLocation>
        <location evidence="1">Membrane</location>
        <topology evidence="1">Multi-pass membrane protein</topology>
    </subcellularLocation>
</comment>